<accession>A0AAD4G727</accession>
<keyword evidence="3" id="KW-1185">Reference proteome</keyword>
<feature type="non-terminal residue" evidence="2">
    <location>
        <position position="1"/>
    </location>
</feature>
<evidence type="ECO:0000313" key="2">
    <source>
        <dbReference type="EMBL" id="KAF8421338.1"/>
    </source>
</evidence>
<proteinExistence type="predicted"/>
<dbReference type="AlphaFoldDB" id="A0AAD4G727"/>
<evidence type="ECO:0000313" key="3">
    <source>
        <dbReference type="Proteomes" id="UP001194468"/>
    </source>
</evidence>
<organism evidence="2 3">
    <name type="scientific">Boletus edulis BED1</name>
    <dbReference type="NCBI Taxonomy" id="1328754"/>
    <lineage>
        <taxon>Eukaryota</taxon>
        <taxon>Fungi</taxon>
        <taxon>Dikarya</taxon>
        <taxon>Basidiomycota</taxon>
        <taxon>Agaricomycotina</taxon>
        <taxon>Agaricomycetes</taxon>
        <taxon>Agaricomycetidae</taxon>
        <taxon>Boletales</taxon>
        <taxon>Boletineae</taxon>
        <taxon>Boletaceae</taxon>
        <taxon>Boletoideae</taxon>
        <taxon>Boletus</taxon>
    </lineage>
</organism>
<protein>
    <submittedName>
        <fullName evidence="2">Uncharacterized protein</fullName>
    </submittedName>
</protein>
<dbReference type="Proteomes" id="UP001194468">
    <property type="component" value="Unassembled WGS sequence"/>
</dbReference>
<reference evidence="2" key="2">
    <citation type="journal article" date="2020" name="Nat. Commun.">
        <title>Large-scale genome sequencing of mycorrhizal fungi provides insights into the early evolution of symbiotic traits.</title>
        <authorList>
            <person name="Miyauchi S."/>
            <person name="Kiss E."/>
            <person name="Kuo A."/>
            <person name="Drula E."/>
            <person name="Kohler A."/>
            <person name="Sanchez-Garcia M."/>
            <person name="Morin E."/>
            <person name="Andreopoulos B."/>
            <person name="Barry K.W."/>
            <person name="Bonito G."/>
            <person name="Buee M."/>
            <person name="Carver A."/>
            <person name="Chen C."/>
            <person name="Cichocki N."/>
            <person name="Clum A."/>
            <person name="Culley D."/>
            <person name="Crous P.W."/>
            <person name="Fauchery L."/>
            <person name="Girlanda M."/>
            <person name="Hayes R.D."/>
            <person name="Keri Z."/>
            <person name="LaButti K."/>
            <person name="Lipzen A."/>
            <person name="Lombard V."/>
            <person name="Magnuson J."/>
            <person name="Maillard F."/>
            <person name="Murat C."/>
            <person name="Nolan M."/>
            <person name="Ohm R.A."/>
            <person name="Pangilinan J."/>
            <person name="Pereira M.F."/>
            <person name="Perotto S."/>
            <person name="Peter M."/>
            <person name="Pfister S."/>
            <person name="Riley R."/>
            <person name="Sitrit Y."/>
            <person name="Stielow J.B."/>
            <person name="Szollosi G."/>
            <person name="Zifcakova L."/>
            <person name="Stursova M."/>
            <person name="Spatafora J.W."/>
            <person name="Tedersoo L."/>
            <person name="Vaario L.M."/>
            <person name="Yamada A."/>
            <person name="Yan M."/>
            <person name="Wang P."/>
            <person name="Xu J."/>
            <person name="Bruns T."/>
            <person name="Baldrian P."/>
            <person name="Vilgalys R."/>
            <person name="Dunand C."/>
            <person name="Henrissat B."/>
            <person name="Grigoriev I.V."/>
            <person name="Hibbett D."/>
            <person name="Nagy L.G."/>
            <person name="Martin F.M."/>
        </authorList>
    </citation>
    <scope>NUCLEOTIDE SEQUENCE</scope>
    <source>
        <strain evidence="2">BED1</strain>
    </source>
</reference>
<name>A0AAD4G727_BOLED</name>
<dbReference type="EMBL" id="WHUW01000142">
    <property type="protein sequence ID" value="KAF8421338.1"/>
    <property type="molecule type" value="Genomic_DNA"/>
</dbReference>
<reference evidence="2" key="1">
    <citation type="submission" date="2019-10" db="EMBL/GenBank/DDBJ databases">
        <authorList>
            <consortium name="DOE Joint Genome Institute"/>
            <person name="Kuo A."/>
            <person name="Miyauchi S."/>
            <person name="Kiss E."/>
            <person name="Drula E."/>
            <person name="Kohler A."/>
            <person name="Sanchez-Garcia M."/>
            <person name="Andreopoulos B."/>
            <person name="Barry K.W."/>
            <person name="Bonito G."/>
            <person name="Buee M."/>
            <person name="Carver A."/>
            <person name="Chen C."/>
            <person name="Cichocki N."/>
            <person name="Clum A."/>
            <person name="Culley D."/>
            <person name="Crous P.W."/>
            <person name="Fauchery L."/>
            <person name="Girlanda M."/>
            <person name="Hayes R."/>
            <person name="Keri Z."/>
            <person name="LaButti K."/>
            <person name="Lipzen A."/>
            <person name="Lombard V."/>
            <person name="Magnuson J."/>
            <person name="Maillard F."/>
            <person name="Morin E."/>
            <person name="Murat C."/>
            <person name="Nolan M."/>
            <person name="Ohm R."/>
            <person name="Pangilinan J."/>
            <person name="Pereira M."/>
            <person name="Perotto S."/>
            <person name="Peter M."/>
            <person name="Riley R."/>
            <person name="Sitrit Y."/>
            <person name="Stielow B."/>
            <person name="Szollosi G."/>
            <person name="Zifcakova L."/>
            <person name="Stursova M."/>
            <person name="Spatafora J.W."/>
            <person name="Tedersoo L."/>
            <person name="Vaario L.-M."/>
            <person name="Yamada A."/>
            <person name="Yan M."/>
            <person name="Wang P."/>
            <person name="Xu J."/>
            <person name="Bruns T."/>
            <person name="Baldrian P."/>
            <person name="Vilgalys R."/>
            <person name="Henrissat B."/>
            <person name="Grigoriev I.V."/>
            <person name="Hibbett D."/>
            <person name="Nagy L.G."/>
            <person name="Martin F.M."/>
        </authorList>
    </citation>
    <scope>NUCLEOTIDE SEQUENCE</scope>
    <source>
        <strain evidence="2">BED1</strain>
    </source>
</reference>
<comment type="caution">
    <text evidence="2">The sequence shown here is derived from an EMBL/GenBank/DDBJ whole genome shotgun (WGS) entry which is preliminary data.</text>
</comment>
<sequence length="194" mass="22147">MTLETRTVDGREQAVVRETVEVPYNANDLEGRRREELVMMVQRQVERWPYHDGKRRFTSKTNMDRMRAVLLNCTFGFTKEVEVSCPPLSRDRWLTVHHPLAAPPLPDNEVEGGPSTRIPEGGRVSPSVQHEDNEDNEDGGQWGTIERAKVNVYVTFLSPGAEVQRNAFSIEVPRTGWVDALACEWQTDTQQLIE</sequence>
<feature type="region of interest" description="Disordered" evidence="1">
    <location>
        <begin position="100"/>
        <end position="142"/>
    </location>
</feature>
<gene>
    <name evidence="2" type="ORF">L210DRAFT_856872</name>
</gene>
<evidence type="ECO:0000256" key="1">
    <source>
        <dbReference type="SAM" id="MobiDB-lite"/>
    </source>
</evidence>